<dbReference type="PROSITE" id="PS00134">
    <property type="entry name" value="TRYPSIN_HIS"/>
    <property type="match status" value="1"/>
</dbReference>
<dbReference type="SUPFAM" id="SSF50494">
    <property type="entry name" value="Trypsin-like serine proteases"/>
    <property type="match status" value="1"/>
</dbReference>
<dbReference type="PROSITE" id="PS50240">
    <property type="entry name" value="TRYPSIN_DOM"/>
    <property type="match status" value="1"/>
</dbReference>
<dbReference type="PROSITE" id="PS00135">
    <property type="entry name" value="TRYPSIN_SER"/>
    <property type="match status" value="1"/>
</dbReference>
<accession>A0A672VCJ6</accession>
<dbReference type="CDD" id="cd00190">
    <property type="entry name" value="Tryp_SPc"/>
    <property type="match status" value="1"/>
</dbReference>
<reference evidence="8" key="3">
    <citation type="submission" date="2025-09" db="UniProtKB">
        <authorList>
            <consortium name="Ensembl"/>
        </authorList>
    </citation>
    <scope>IDENTIFICATION</scope>
</reference>
<organism evidence="8 9">
    <name type="scientific">Strigops habroptila</name>
    <name type="common">Kakapo</name>
    <dbReference type="NCBI Taxonomy" id="2489341"/>
    <lineage>
        <taxon>Eukaryota</taxon>
        <taxon>Metazoa</taxon>
        <taxon>Chordata</taxon>
        <taxon>Craniata</taxon>
        <taxon>Vertebrata</taxon>
        <taxon>Euteleostomi</taxon>
        <taxon>Archelosauria</taxon>
        <taxon>Archosauria</taxon>
        <taxon>Dinosauria</taxon>
        <taxon>Saurischia</taxon>
        <taxon>Theropoda</taxon>
        <taxon>Coelurosauria</taxon>
        <taxon>Aves</taxon>
        <taxon>Neognathae</taxon>
        <taxon>Neoaves</taxon>
        <taxon>Telluraves</taxon>
        <taxon>Australaves</taxon>
        <taxon>Psittaciformes</taxon>
        <taxon>Psittacidae</taxon>
        <taxon>Strigops</taxon>
    </lineage>
</organism>
<dbReference type="Proteomes" id="UP000472266">
    <property type="component" value="Chromosome 23"/>
</dbReference>
<evidence type="ECO:0000313" key="9">
    <source>
        <dbReference type="Proteomes" id="UP000472266"/>
    </source>
</evidence>
<keyword evidence="2 5" id="KW-0378">Hydrolase</keyword>
<dbReference type="PANTHER" id="PTHR24252">
    <property type="entry name" value="ACROSIN-RELATED"/>
    <property type="match status" value="1"/>
</dbReference>
<keyword evidence="3 5" id="KW-0720">Serine protease</keyword>
<dbReference type="GeneTree" id="ENSGT00940000165418"/>
<reference evidence="8" key="2">
    <citation type="submission" date="2025-08" db="UniProtKB">
        <authorList>
            <consortium name="Ensembl"/>
        </authorList>
    </citation>
    <scope>IDENTIFICATION</scope>
</reference>
<evidence type="ECO:0000256" key="2">
    <source>
        <dbReference type="ARBA" id="ARBA00022801"/>
    </source>
</evidence>
<evidence type="ECO:0000313" key="8">
    <source>
        <dbReference type="Ensembl" id="ENSSHBP00005024185.1"/>
    </source>
</evidence>
<keyword evidence="4" id="KW-1015">Disulfide bond</keyword>
<dbReference type="InterPro" id="IPR043504">
    <property type="entry name" value="Peptidase_S1_PA_chymotrypsin"/>
</dbReference>
<dbReference type="InterPro" id="IPR009003">
    <property type="entry name" value="Peptidase_S1_PA"/>
</dbReference>
<dbReference type="Gene3D" id="2.40.10.10">
    <property type="entry name" value="Trypsin-like serine proteases"/>
    <property type="match status" value="2"/>
</dbReference>
<evidence type="ECO:0000259" key="7">
    <source>
        <dbReference type="PROSITE" id="PS50240"/>
    </source>
</evidence>
<evidence type="ECO:0000256" key="6">
    <source>
        <dbReference type="SAM" id="MobiDB-lite"/>
    </source>
</evidence>
<keyword evidence="9" id="KW-1185">Reference proteome</keyword>
<keyword evidence="1 5" id="KW-0645">Protease</keyword>
<dbReference type="PRINTS" id="PR00722">
    <property type="entry name" value="CHYMOTRYPSIN"/>
</dbReference>
<feature type="domain" description="Peptidase S1" evidence="7">
    <location>
        <begin position="170"/>
        <end position="415"/>
    </location>
</feature>
<dbReference type="PANTHER" id="PTHR24252:SF21">
    <property type="entry name" value="TRANSMEMBRANE SERINE PROTEASE 12"/>
    <property type="match status" value="1"/>
</dbReference>
<protein>
    <recommendedName>
        <fullName evidence="7">Peptidase S1 domain-containing protein</fullName>
    </recommendedName>
</protein>
<evidence type="ECO:0000256" key="5">
    <source>
        <dbReference type="RuleBase" id="RU363034"/>
    </source>
</evidence>
<evidence type="ECO:0000256" key="4">
    <source>
        <dbReference type="ARBA" id="ARBA00023157"/>
    </source>
</evidence>
<reference evidence="8 9" key="1">
    <citation type="submission" date="2019-11" db="EMBL/GenBank/DDBJ databases">
        <title>Strigops habroptila (kakapo) genome, bStrHab1, primary haplotype, v2.</title>
        <authorList>
            <person name="Jarvis E.D."/>
            <person name="Howard J."/>
            <person name="Rhie A."/>
            <person name="Phillippy A."/>
            <person name="Korlach J."/>
            <person name="Digby A."/>
            <person name="Iorns D."/>
            <person name="Eason D."/>
            <person name="Robertson B."/>
            <person name="Raemaekers T."/>
            <person name="Howe K."/>
            <person name="Lewin H."/>
            <person name="Damas J."/>
            <person name="Hastie A."/>
            <person name="Tracey A."/>
            <person name="Chow W."/>
            <person name="Fedrigo O."/>
        </authorList>
    </citation>
    <scope>NUCLEOTIDE SEQUENCE [LARGE SCALE GENOMIC DNA]</scope>
</reference>
<dbReference type="InterPro" id="IPR033116">
    <property type="entry name" value="TRYPSIN_SER"/>
</dbReference>
<proteinExistence type="predicted"/>
<evidence type="ECO:0000256" key="1">
    <source>
        <dbReference type="ARBA" id="ARBA00022670"/>
    </source>
</evidence>
<dbReference type="InterPro" id="IPR001254">
    <property type="entry name" value="Trypsin_dom"/>
</dbReference>
<dbReference type="Ensembl" id="ENSSHBT00005028768.1">
    <property type="protein sequence ID" value="ENSSHBP00005024185.1"/>
    <property type="gene ID" value="ENSSHBG00005020123.1"/>
</dbReference>
<dbReference type="InterPro" id="IPR001314">
    <property type="entry name" value="Peptidase_S1A"/>
</dbReference>
<dbReference type="GO" id="GO:0004252">
    <property type="term" value="F:serine-type endopeptidase activity"/>
    <property type="evidence" value="ECO:0007669"/>
    <property type="project" value="InterPro"/>
</dbReference>
<dbReference type="SMART" id="SM00020">
    <property type="entry name" value="Tryp_SPc"/>
    <property type="match status" value="1"/>
</dbReference>
<gene>
    <name evidence="8" type="primary">TMPRSS12</name>
</gene>
<dbReference type="InterPro" id="IPR018114">
    <property type="entry name" value="TRYPSIN_HIS"/>
</dbReference>
<evidence type="ECO:0000256" key="3">
    <source>
        <dbReference type="ARBA" id="ARBA00022825"/>
    </source>
</evidence>
<name>A0A672VCJ6_STRHB</name>
<dbReference type="AlphaFoldDB" id="A0A672VCJ6"/>
<feature type="region of interest" description="Disordered" evidence="6">
    <location>
        <begin position="1"/>
        <end position="29"/>
    </location>
</feature>
<dbReference type="InParanoid" id="A0A672VCJ6"/>
<dbReference type="Pfam" id="PF00089">
    <property type="entry name" value="Trypsin"/>
    <property type="match status" value="1"/>
</dbReference>
<dbReference type="FunFam" id="2.40.10.10:FF:000003">
    <property type="entry name" value="Transmembrane serine protease 3"/>
    <property type="match status" value="1"/>
</dbReference>
<sequence>MRSQCKPWARSGRPATGTYLLQPGGREGRAHTLPARLSFRSRSGSRLPAREPAPALPAAAAALNAACSMIRAREVSLSGTIATATVVGAPACRASPASILCPSTEDAAGAACGRPGAAAAAANGRCRARADGTGGCTGRCRGCAGRYRGCSGAAECGQRPLTGGTSGSRIIGGHDAPVGAWPWLVSLQVHRGGGRFSHVCGGVLVNKNSVLTAGHCTVCLSPPLQWSCAVTAAAQQGMQSCVFISQDQEVLDMHFWLEFKRDTFENDIALFELNSAVRYSIYVQPICLPSAHLYPHTTNGTQCFITGWGRTTEKGKISAVLQEAQVEIIPSNVCNSSDAYGGLVNDNMICAGSRWGGTDTCQGDSGGPLACYHPPTNRYYLMGIASFGVGCGQPRFPGIYVRLSQYRRWIKSELQLNNKAVNPISVTLTILLSVIPTVLVWSL</sequence>
<dbReference type="GO" id="GO:0006508">
    <property type="term" value="P:proteolysis"/>
    <property type="evidence" value="ECO:0007669"/>
    <property type="project" value="UniProtKB-KW"/>
</dbReference>